<name>A0A0R2CW57_9LACO</name>
<evidence type="ECO:0000256" key="1">
    <source>
        <dbReference type="ARBA" id="ARBA00001946"/>
    </source>
</evidence>
<comment type="caution">
    <text evidence="13">The sequence shown here is derived from an EMBL/GenBank/DDBJ whole genome shotgun (WGS) entry which is preliminary data.</text>
</comment>
<dbReference type="AlphaFoldDB" id="A0A0R2CW57"/>
<evidence type="ECO:0000256" key="10">
    <source>
        <dbReference type="ARBA" id="ARBA00032873"/>
    </source>
</evidence>
<keyword evidence="5 12" id="KW-0808">Transferase</keyword>
<reference evidence="13 14" key="1">
    <citation type="journal article" date="2015" name="Genome Announc.">
        <title>Expanding the biotechnology potential of lactobacilli through comparative genomics of 213 strains and associated genera.</title>
        <authorList>
            <person name="Sun Z."/>
            <person name="Harris H.M."/>
            <person name="McCann A."/>
            <person name="Guo C."/>
            <person name="Argimon S."/>
            <person name="Zhang W."/>
            <person name="Yang X."/>
            <person name="Jeffery I.B."/>
            <person name="Cooney J.C."/>
            <person name="Kagawa T.F."/>
            <person name="Liu W."/>
            <person name="Song Y."/>
            <person name="Salvetti E."/>
            <person name="Wrobel A."/>
            <person name="Rasinkangas P."/>
            <person name="Parkhill J."/>
            <person name="Rea M.C."/>
            <person name="O'Sullivan O."/>
            <person name="Ritari J."/>
            <person name="Douillard F.P."/>
            <person name="Paul Ross R."/>
            <person name="Yang R."/>
            <person name="Briner A.E."/>
            <person name="Felis G.E."/>
            <person name="de Vos W.M."/>
            <person name="Barrangou R."/>
            <person name="Klaenhammer T.R."/>
            <person name="Caufield P.W."/>
            <person name="Cui Y."/>
            <person name="Zhang H."/>
            <person name="O'Toole P.W."/>
        </authorList>
    </citation>
    <scope>NUCLEOTIDE SEQUENCE [LARGE SCALE GENOMIC DNA]</scope>
    <source>
        <strain evidence="13 14">DSM 22689</strain>
    </source>
</reference>
<proteinExistence type="inferred from homology"/>
<dbReference type="PROSITE" id="PS00444">
    <property type="entry name" value="POLYPRENYL_SYNTHASE_2"/>
    <property type="match status" value="1"/>
</dbReference>
<dbReference type="RefSeq" id="WP_009166793.1">
    <property type="nucleotide sequence ID" value="NZ_AYZI01000003.1"/>
</dbReference>
<keyword evidence="6" id="KW-0479">Metal-binding</keyword>
<dbReference type="EC" id="2.5.1.10" evidence="3"/>
<comment type="catalytic activity">
    <reaction evidence="11">
        <text>isopentenyl diphosphate + (2E)-geranyl diphosphate = (2E,6E)-farnesyl diphosphate + diphosphate</text>
        <dbReference type="Rhea" id="RHEA:19361"/>
        <dbReference type="ChEBI" id="CHEBI:33019"/>
        <dbReference type="ChEBI" id="CHEBI:58057"/>
        <dbReference type="ChEBI" id="CHEBI:128769"/>
        <dbReference type="ChEBI" id="CHEBI:175763"/>
        <dbReference type="EC" id="2.5.1.10"/>
    </reaction>
</comment>
<dbReference type="PATRIC" id="fig|1423745.4.peg.659"/>
<evidence type="ECO:0000256" key="5">
    <source>
        <dbReference type="ARBA" id="ARBA00022679"/>
    </source>
</evidence>
<dbReference type="FunFam" id="1.10.600.10:FF:000001">
    <property type="entry name" value="Geranylgeranyl diphosphate synthase"/>
    <property type="match status" value="1"/>
</dbReference>
<keyword evidence="7" id="KW-0460">Magnesium</keyword>
<evidence type="ECO:0000256" key="11">
    <source>
        <dbReference type="ARBA" id="ARBA00049399"/>
    </source>
</evidence>
<evidence type="ECO:0000256" key="9">
    <source>
        <dbReference type="ARBA" id="ARBA00032380"/>
    </source>
</evidence>
<dbReference type="InterPro" id="IPR000092">
    <property type="entry name" value="Polyprenyl_synt"/>
</dbReference>
<evidence type="ECO:0000256" key="8">
    <source>
        <dbReference type="ARBA" id="ARBA00023229"/>
    </source>
</evidence>
<dbReference type="Gene3D" id="1.10.600.10">
    <property type="entry name" value="Farnesyl Diphosphate Synthase"/>
    <property type="match status" value="1"/>
</dbReference>
<evidence type="ECO:0000256" key="4">
    <source>
        <dbReference type="ARBA" id="ARBA00015100"/>
    </source>
</evidence>
<dbReference type="STRING" id="1423745.GCA_001311215_00102"/>
<comment type="similarity">
    <text evidence="2 12">Belongs to the FPP/GGPP synthase family.</text>
</comment>
<evidence type="ECO:0000256" key="12">
    <source>
        <dbReference type="RuleBase" id="RU004466"/>
    </source>
</evidence>
<gene>
    <name evidence="13" type="ORF">FC87_GL000619</name>
</gene>
<evidence type="ECO:0000256" key="2">
    <source>
        <dbReference type="ARBA" id="ARBA00006706"/>
    </source>
</evidence>
<keyword evidence="8" id="KW-0414">Isoprene biosynthesis</keyword>
<evidence type="ECO:0000313" key="13">
    <source>
        <dbReference type="EMBL" id="KRM91795.1"/>
    </source>
</evidence>
<protein>
    <recommendedName>
        <fullName evidence="4">Farnesyl diphosphate synthase</fullName>
        <ecNumber evidence="3">2.5.1.10</ecNumber>
    </recommendedName>
    <alternativeName>
        <fullName evidence="10">(2E,6E)-farnesyl diphosphate synthase</fullName>
    </alternativeName>
    <alternativeName>
        <fullName evidence="9">Geranyltranstransferase</fullName>
    </alternativeName>
</protein>
<dbReference type="EMBL" id="AYZI01000003">
    <property type="protein sequence ID" value="KRM91795.1"/>
    <property type="molecule type" value="Genomic_DNA"/>
</dbReference>
<evidence type="ECO:0000256" key="3">
    <source>
        <dbReference type="ARBA" id="ARBA00012439"/>
    </source>
</evidence>
<organism evidence="13 14">
    <name type="scientific">Fructilactobacillus florum DSM 22689 = JCM 16035</name>
    <dbReference type="NCBI Taxonomy" id="1423745"/>
    <lineage>
        <taxon>Bacteria</taxon>
        <taxon>Bacillati</taxon>
        <taxon>Bacillota</taxon>
        <taxon>Bacilli</taxon>
        <taxon>Lactobacillales</taxon>
        <taxon>Lactobacillaceae</taxon>
        <taxon>Fructilactobacillus</taxon>
    </lineage>
</organism>
<comment type="cofactor">
    <cofactor evidence="1">
        <name>Mg(2+)</name>
        <dbReference type="ChEBI" id="CHEBI:18420"/>
    </cofactor>
</comment>
<evidence type="ECO:0000256" key="6">
    <source>
        <dbReference type="ARBA" id="ARBA00022723"/>
    </source>
</evidence>
<sequence length="285" mass="30944">MTTSGTNLHQFEQTYRPKIEQALQAELTNNAANQRLEAAMRYSVFAGGKRLRPLLTLAVIAAYQHPITEEVVQAASAVELLHTYSLIHDDLPEMDDSDMRRGRLANHKQFDQATAVLAGDGLLTLSFGWLASLSLKPKVAIALVRQLALAAGPLGMVAGQVTDVTATQPLNADELAQLDRQKTGELFHYCVIAGALLVGVSKTEHQALAIFAEQFGLAFQIYDDIKDSENGDEDAGKNTYMNRLGSSQAVASLKQAITAGQTALASLKDCPHPELLQAFFSYFKI</sequence>
<dbReference type="InterPro" id="IPR033749">
    <property type="entry name" value="Polyprenyl_synt_CS"/>
</dbReference>
<dbReference type="SFLD" id="SFLDS00005">
    <property type="entry name" value="Isoprenoid_Synthase_Type_I"/>
    <property type="match status" value="1"/>
</dbReference>
<accession>A0A0R2CW57</accession>
<dbReference type="Proteomes" id="UP000051586">
    <property type="component" value="Unassembled WGS sequence"/>
</dbReference>
<dbReference type="SFLD" id="SFLDG01017">
    <property type="entry name" value="Polyprenyl_Transferase_Like"/>
    <property type="match status" value="1"/>
</dbReference>
<evidence type="ECO:0000313" key="14">
    <source>
        <dbReference type="Proteomes" id="UP000051586"/>
    </source>
</evidence>
<dbReference type="GO" id="GO:0004337">
    <property type="term" value="F:(2E,6E)-farnesyl diphosphate synthase activity"/>
    <property type="evidence" value="ECO:0007669"/>
    <property type="project" value="UniProtKB-EC"/>
</dbReference>
<dbReference type="SUPFAM" id="SSF48576">
    <property type="entry name" value="Terpenoid synthases"/>
    <property type="match status" value="1"/>
</dbReference>
<dbReference type="PANTHER" id="PTHR43281">
    <property type="entry name" value="FARNESYL DIPHOSPHATE SYNTHASE"/>
    <property type="match status" value="1"/>
</dbReference>
<dbReference type="InterPro" id="IPR008949">
    <property type="entry name" value="Isoprenoid_synthase_dom_sf"/>
</dbReference>
<evidence type="ECO:0000256" key="7">
    <source>
        <dbReference type="ARBA" id="ARBA00022842"/>
    </source>
</evidence>
<dbReference type="Pfam" id="PF00348">
    <property type="entry name" value="polyprenyl_synt"/>
    <property type="match status" value="1"/>
</dbReference>
<dbReference type="PROSITE" id="PS00723">
    <property type="entry name" value="POLYPRENYL_SYNTHASE_1"/>
    <property type="match status" value="1"/>
</dbReference>
<dbReference type="GO" id="GO:0046872">
    <property type="term" value="F:metal ion binding"/>
    <property type="evidence" value="ECO:0007669"/>
    <property type="project" value="UniProtKB-KW"/>
</dbReference>
<dbReference type="CDD" id="cd00685">
    <property type="entry name" value="Trans_IPPS_HT"/>
    <property type="match status" value="1"/>
</dbReference>
<dbReference type="GO" id="GO:0016114">
    <property type="term" value="P:terpenoid biosynthetic process"/>
    <property type="evidence" value="ECO:0007669"/>
    <property type="project" value="UniProtKB-ARBA"/>
</dbReference>
<dbReference type="PANTHER" id="PTHR43281:SF1">
    <property type="entry name" value="FARNESYL DIPHOSPHATE SYNTHASE"/>
    <property type="match status" value="1"/>
</dbReference>